<keyword evidence="1" id="KW-0472">Membrane</keyword>
<keyword evidence="1" id="KW-1133">Transmembrane helix</keyword>
<dbReference type="InterPro" id="IPR032816">
    <property type="entry name" value="VTT_dom"/>
</dbReference>
<reference evidence="4" key="1">
    <citation type="submission" date="2016-10" db="EMBL/GenBank/DDBJ databases">
        <authorList>
            <person name="Varghese N."/>
            <person name="Submissions S."/>
        </authorList>
    </citation>
    <scope>NUCLEOTIDE SEQUENCE [LARGE SCALE GENOMIC DNA]</scope>
    <source>
        <strain evidence="4">CGMCC 1.10118</strain>
    </source>
</reference>
<sequence length="207" mass="21673">MSQCLSHVSVPAVVAVLEPLAETAGPAGLAVASDLWPDFGWLSAAVETATGWPGVGIIVVYSFLIAFALPGVSEVVLLAPLNLGLGEAGRLTVIILSSAIGKAAGSVFAFHIGQEVKESGPVIRFLRNSRFDVVEWSERRTVEIAQRWGYAGLAVALSVPFFPDTLSIYAFAVLEEDYPKFAAATFAGSVGRLLVTLVGVGTVLSIV</sequence>
<dbReference type="Proteomes" id="UP000199170">
    <property type="component" value="Unassembled WGS sequence"/>
</dbReference>
<name>A0A1H3CJH3_9EURY</name>
<keyword evidence="4" id="KW-1185">Reference proteome</keyword>
<dbReference type="EMBL" id="FNPB01000001">
    <property type="protein sequence ID" value="SDX54255.1"/>
    <property type="molecule type" value="Genomic_DNA"/>
</dbReference>
<feature type="transmembrane region" description="Helical" evidence="1">
    <location>
        <begin position="148"/>
        <end position="174"/>
    </location>
</feature>
<feature type="transmembrane region" description="Helical" evidence="1">
    <location>
        <begin position="91"/>
        <end position="112"/>
    </location>
</feature>
<evidence type="ECO:0000313" key="4">
    <source>
        <dbReference type="Proteomes" id="UP000199170"/>
    </source>
</evidence>
<proteinExistence type="predicted"/>
<gene>
    <name evidence="3" type="ORF">SAMN04487946_10149</name>
</gene>
<feature type="transmembrane region" description="Helical" evidence="1">
    <location>
        <begin position="56"/>
        <end position="79"/>
    </location>
</feature>
<accession>A0A1H3CJH3</accession>
<keyword evidence="1" id="KW-0812">Transmembrane</keyword>
<dbReference type="AlphaFoldDB" id="A0A1H3CJH3"/>
<organism evidence="3 4">
    <name type="scientific">Halobellus clavatus</name>
    <dbReference type="NCBI Taxonomy" id="660517"/>
    <lineage>
        <taxon>Archaea</taxon>
        <taxon>Methanobacteriati</taxon>
        <taxon>Methanobacteriota</taxon>
        <taxon>Stenosarchaea group</taxon>
        <taxon>Halobacteria</taxon>
        <taxon>Halobacteriales</taxon>
        <taxon>Haloferacaceae</taxon>
        <taxon>Halobellus</taxon>
    </lineage>
</organism>
<feature type="transmembrane region" description="Helical" evidence="1">
    <location>
        <begin position="181"/>
        <end position="206"/>
    </location>
</feature>
<feature type="domain" description="VTT" evidence="2">
    <location>
        <begin position="91"/>
        <end position="197"/>
    </location>
</feature>
<dbReference type="Pfam" id="PF09335">
    <property type="entry name" value="VTT_dom"/>
    <property type="match status" value="1"/>
</dbReference>
<protein>
    <submittedName>
        <fullName evidence="3">Membrane protein YqaA, SNARE-associated domain</fullName>
    </submittedName>
</protein>
<dbReference type="STRING" id="660517.SAMN04487946_10149"/>
<evidence type="ECO:0000256" key="1">
    <source>
        <dbReference type="SAM" id="Phobius"/>
    </source>
</evidence>
<evidence type="ECO:0000259" key="2">
    <source>
        <dbReference type="Pfam" id="PF09335"/>
    </source>
</evidence>
<evidence type="ECO:0000313" key="3">
    <source>
        <dbReference type="EMBL" id="SDX54255.1"/>
    </source>
</evidence>